<sequence>MSSRVARPRSDTSRRTRCDRRPSGATHRSAGKDVSITALVSPVPDADEARRILEEELSKSVYVEARPNLLERIISDILRAAGRFIDGLGGLGPGAGTLVLALGAAVVVVLAIVLTRPRSTARGPRREQGVFDGGARLSAADHRNRSSVLAADGDWNGALAELLRAIIRSAEERVLLDEQPGRTASEAAVQLGGVFPSAAAEISWLAELFNETRYGRGAASHAQYERVAALEARLSAAQPARTGPPATPAAPR</sequence>
<evidence type="ECO:0000256" key="1">
    <source>
        <dbReference type="SAM" id="MobiDB-lite"/>
    </source>
</evidence>
<comment type="caution">
    <text evidence="4">The sequence shown here is derived from an EMBL/GenBank/DDBJ whole genome shotgun (WGS) entry which is preliminary data.</text>
</comment>
<dbReference type="InterPro" id="IPR025403">
    <property type="entry name" value="TgpA-like_C"/>
</dbReference>
<proteinExistence type="predicted"/>
<evidence type="ECO:0000259" key="3">
    <source>
        <dbReference type="Pfam" id="PF13559"/>
    </source>
</evidence>
<keyword evidence="2" id="KW-0812">Transmembrane</keyword>
<keyword evidence="2" id="KW-1133">Transmembrane helix</keyword>
<dbReference type="OrthoDB" id="3389322at2"/>
<dbReference type="Proteomes" id="UP000305233">
    <property type="component" value="Unassembled WGS sequence"/>
</dbReference>
<dbReference type="AlphaFoldDB" id="A0A4S5E3F3"/>
<reference evidence="4 5" key="1">
    <citation type="submission" date="2019-04" db="EMBL/GenBank/DDBJ databases">
        <authorList>
            <person name="Liu Q."/>
            <person name="Xin Y.-H."/>
        </authorList>
    </citation>
    <scope>NUCLEOTIDE SEQUENCE [LARGE SCALE GENOMIC DNA]</scope>
    <source>
        <strain evidence="4 5">AM23</strain>
    </source>
</reference>
<protein>
    <submittedName>
        <fullName evidence="4">DUF4129 domain-containing protein</fullName>
    </submittedName>
</protein>
<evidence type="ECO:0000313" key="5">
    <source>
        <dbReference type="Proteomes" id="UP000305233"/>
    </source>
</evidence>
<gene>
    <name evidence="4" type="ORF">E8P82_10085</name>
</gene>
<feature type="domain" description="Protein-glutamine gamma-glutamyltransferase-like C-terminal" evidence="3">
    <location>
        <begin position="162"/>
        <end position="229"/>
    </location>
</feature>
<keyword evidence="2" id="KW-0472">Membrane</keyword>
<feature type="compositionally biased region" description="Basic and acidic residues" evidence="1">
    <location>
        <begin position="8"/>
        <end position="22"/>
    </location>
</feature>
<evidence type="ECO:0000313" key="4">
    <source>
        <dbReference type="EMBL" id="THJ65981.1"/>
    </source>
</evidence>
<keyword evidence="5" id="KW-1185">Reference proteome</keyword>
<feature type="region of interest" description="Disordered" evidence="1">
    <location>
        <begin position="1"/>
        <end position="31"/>
    </location>
</feature>
<dbReference type="EMBL" id="SSWH01000008">
    <property type="protein sequence ID" value="THJ65981.1"/>
    <property type="molecule type" value="Genomic_DNA"/>
</dbReference>
<accession>A0A4S5E3F3</accession>
<dbReference type="Pfam" id="PF13559">
    <property type="entry name" value="DUF4129"/>
    <property type="match status" value="1"/>
</dbReference>
<evidence type="ECO:0000256" key="2">
    <source>
        <dbReference type="SAM" id="Phobius"/>
    </source>
</evidence>
<name>A0A4S5E3F3_9MICC</name>
<organism evidence="4 5">
    <name type="scientific">Arthrobacter echini</name>
    <dbReference type="NCBI Taxonomy" id="1529066"/>
    <lineage>
        <taxon>Bacteria</taxon>
        <taxon>Bacillati</taxon>
        <taxon>Actinomycetota</taxon>
        <taxon>Actinomycetes</taxon>
        <taxon>Micrococcales</taxon>
        <taxon>Micrococcaceae</taxon>
        <taxon>Arthrobacter</taxon>
    </lineage>
</organism>
<feature type="transmembrane region" description="Helical" evidence="2">
    <location>
        <begin position="95"/>
        <end position="115"/>
    </location>
</feature>